<dbReference type="CDD" id="cd04301">
    <property type="entry name" value="NAT_SF"/>
    <property type="match status" value="1"/>
</dbReference>
<dbReference type="InterPro" id="IPR000182">
    <property type="entry name" value="GNAT_dom"/>
</dbReference>
<evidence type="ECO:0000259" key="2">
    <source>
        <dbReference type="PROSITE" id="PS51186"/>
    </source>
</evidence>
<proteinExistence type="predicted"/>
<dbReference type="GO" id="GO:0005634">
    <property type="term" value="C:nucleus"/>
    <property type="evidence" value="ECO:0007669"/>
    <property type="project" value="TreeGrafter"/>
</dbReference>
<dbReference type="InParanoid" id="A0A2R6PMC5"/>
<dbReference type="InterPro" id="IPR042163">
    <property type="entry name" value="PHF12"/>
</dbReference>
<evidence type="ECO:0000313" key="4">
    <source>
        <dbReference type="Proteomes" id="UP000241394"/>
    </source>
</evidence>
<comment type="caution">
    <text evidence="3">The sequence shown here is derived from an EMBL/GenBank/DDBJ whole genome shotgun (WGS) entry which is preliminary data.</text>
</comment>
<dbReference type="Gene3D" id="3.40.630.30">
    <property type="match status" value="1"/>
</dbReference>
<dbReference type="AlphaFoldDB" id="A0A2R6PMC5"/>
<feature type="compositionally biased region" description="Basic and acidic residues" evidence="1">
    <location>
        <begin position="202"/>
        <end position="212"/>
    </location>
</feature>
<dbReference type="GO" id="GO:0006357">
    <property type="term" value="P:regulation of transcription by RNA polymerase II"/>
    <property type="evidence" value="ECO:0007669"/>
    <property type="project" value="TreeGrafter"/>
</dbReference>
<dbReference type="Pfam" id="PF23209">
    <property type="entry name" value="IDM1_C"/>
    <property type="match status" value="1"/>
</dbReference>
<dbReference type="OMA" id="YNCESHY"/>
<dbReference type="PANTHER" id="PTHR46309:SF5">
    <property type="entry name" value="GNAT FAMILY ACETYLTRANSFERASE"/>
    <property type="match status" value="1"/>
</dbReference>
<feature type="region of interest" description="Disordered" evidence="1">
    <location>
        <begin position="202"/>
        <end position="224"/>
    </location>
</feature>
<protein>
    <submittedName>
        <fullName evidence="3">Increased DNA methylation like</fullName>
    </submittedName>
</protein>
<dbReference type="STRING" id="1590841.A0A2R6PMC5"/>
<keyword evidence="4" id="KW-1185">Reference proteome</keyword>
<feature type="region of interest" description="Disordered" evidence="1">
    <location>
        <begin position="232"/>
        <end position="251"/>
    </location>
</feature>
<dbReference type="OrthoDB" id="429143at2759"/>
<accession>A0A2R6PMC5</accession>
<dbReference type="PANTHER" id="PTHR46309">
    <property type="entry name" value="PHD FINGER PROTEIN 12"/>
    <property type="match status" value="1"/>
</dbReference>
<evidence type="ECO:0000313" key="3">
    <source>
        <dbReference type="EMBL" id="PSR93466.1"/>
    </source>
</evidence>
<dbReference type="InterPro" id="IPR016181">
    <property type="entry name" value="Acyl_CoA_acyltransferase"/>
</dbReference>
<feature type="domain" description="N-acetyltransferase" evidence="2">
    <location>
        <begin position="46"/>
        <end position="183"/>
    </location>
</feature>
<reference evidence="4" key="2">
    <citation type="journal article" date="2018" name="BMC Genomics">
        <title>A manually annotated Actinidia chinensis var. chinensis (kiwifruit) genome highlights the challenges associated with draft genomes and gene prediction in plants.</title>
        <authorList>
            <person name="Pilkington S.M."/>
            <person name="Crowhurst R."/>
            <person name="Hilario E."/>
            <person name="Nardozza S."/>
            <person name="Fraser L."/>
            <person name="Peng Y."/>
            <person name="Gunaseelan K."/>
            <person name="Simpson R."/>
            <person name="Tahir J."/>
            <person name="Deroles S.C."/>
            <person name="Templeton K."/>
            <person name="Luo Z."/>
            <person name="Davy M."/>
            <person name="Cheng C."/>
            <person name="McNeilage M."/>
            <person name="Scaglione D."/>
            <person name="Liu Y."/>
            <person name="Zhang Q."/>
            <person name="Datson P."/>
            <person name="De Silva N."/>
            <person name="Gardiner S.E."/>
            <person name="Bassett H."/>
            <person name="Chagne D."/>
            <person name="McCallum J."/>
            <person name="Dzierzon H."/>
            <person name="Deng C."/>
            <person name="Wang Y.Y."/>
            <person name="Barron L."/>
            <person name="Manako K."/>
            <person name="Bowen J."/>
            <person name="Foster T.M."/>
            <person name="Erridge Z.A."/>
            <person name="Tiffin H."/>
            <person name="Waite C.N."/>
            <person name="Davies K.M."/>
            <person name="Grierson E.P."/>
            <person name="Laing W.A."/>
            <person name="Kirk R."/>
            <person name="Chen X."/>
            <person name="Wood M."/>
            <person name="Montefiori M."/>
            <person name="Brummell D.A."/>
            <person name="Schwinn K.E."/>
            <person name="Catanach A."/>
            <person name="Fullerton C."/>
            <person name="Li D."/>
            <person name="Meiyalaghan S."/>
            <person name="Nieuwenhuizen N."/>
            <person name="Read N."/>
            <person name="Prakash R."/>
            <person name="Hunter D."/>
            <person name="Zhang H."/>
            <person name="McKenzie M."/>
            <person name="Knabel M."/>
            <person name="Harris A."/>
            <person name="Allan A.C."/>
            <person name="Gleave A."/>
            <person name="Chen A."/>
            <person name="Janssen B.J."/>
            <person name="Plunkett B."/>
            <person name="Ampomah-Dwamena C."/>
            <person name="Voogd C."/>
            <person name="Leif D."/>
            <person name="Lafferty D."/>
            <person name="Souleyre E.J.F."/>
            <person name="Varkonyi-Gasic E."/>
            <person name="Gambi F."/>
            <person name="Hanley J."/>
            <person name="Yao J.L."/>
            <person name="Cheung J."/>
            <person name="David K.M."/>
            <person name="Warren B."/>
            <person name="Marsh K."/>
            <person name="Snowden K.C."/>
            <person name="Lin-Wang K."/>
            <person name="Brian L."/>
            <person name="Martinez-Sanchez M."/>
            <person name="Wang M."/>
            <person name="Ileperuma N."/>
            <person name="Macnee N."/>
            <person name="Campin R."/>
            <person name="McAtee P."/>
            <person name="Drummond R.S.M."/>
            <person name="Espley R.V."/>
            <person name="Ireland H.S."/>
            <person name="Wu R."/>
            <person name="Atkinson R.G."/>
            <person name="Karunairetnam S."/>
            <person name="Bulley S."/>
            <person name="Chunkath S."/>
            <person name="Hanley Z."/>
            <person name="Storey R."/>
            <person name="Thrimawithana A.H."/>
            <person name="Thomson S."/>
            <person name="David C."/>
            <person name="Testolin R."/>
            <person name="Huang H."/>
            <person name="Hellens R.P."/>
            <person name="Schaffer R.J."/>
        </authorList>
    </citation>
    <scope>NUCLEOTIDE SEQUENCE [LARGE SCALE GENOMIC DNA]</scope>
    <source>
        <strain evidence="4">cv. Red5</strain>
    </source>
</reference>
<sequence>MVGVRKELDEGFTWTLLRRMDQEFGVRVNDLYQMIECHSKLAIAKIVIEECFETITDRHTRINVLQNVVYNCESHYIRTNFRGFYTAILEKDEEIISVASLRIHGTKLAEIPFIATLENYRSQGMCRRLMVAIESALCYFKVENLVIPSVHETIGSWIDRFGFKHIDPSMINELRIWNTLTFHESFRLQKVLTFTAGGAREVRESENSDNKNRPSSSNNSRLQALFDLNLEPPEEVQEISDDGDITSNNTE</sequence>
<dbReference type="GO" id="GO:0003714">
    <property type="term" value="F:transcription corepressor activity"/>
    <property type="evidence" value="ECO:0007669"/>
    <property type="project" value="InterPro"/>
</dbReference>
<dbReference type="PROSITE" id="PS51186">
    <property type="entry name" value="GNAT"/>
    <property type="match status" value="1"/>
</dbReference>
<name>A0A2R6PMC5_ACTCC</name>
<dbReference type="SUPFAM" id="SSF55729">
    <property type="entry name" value="Acyl-CoA N-acyltransferases (Nat)"/>
    <property type="match status" value="1"/>
</dbReference>
<reference evidence="3 4" key="1">
    <citation type="submission" date="2017-07" db="EMBL/GenBank/DDBJ databases">
        <title>An improved, manually edited Actinidia chinensis var. chinensis (kiwifruit) genome highlights the challenges associated with draft genomes and gene prediction in plants.</title>
        <authorList>
            <person name="Pilkington S."/>
            <person name="Crowhurst R."/>
            <person name="Hilario E."/>
            <person name="Nardozza S."/>
            <person name="Fraser L."/>
            <person name="Peng Y."/>
            <person name="Gunaseelan K."/>
            <person name="Simpson R."/>
            <person name="Tahir J."/>
            <person name="Deroles S."/>
            <person name="Templeton K."/>
            <person name="Luo Z."/>
            <person name="Davy M."/>
            <person name="Cheng C."/>
            <person name="Mcneilage M."/>
            <person name="Scaglione D."/>
            <person name="Liu Y."/>
            <person name="Zhang Q."/>
            <person name="Datson P."/>
            <person name="De Silva N."/>
            <person name="Gardiner S."/>
            <person name="Bassett H."/>
            <person name="Chagne D."/>
            <person name="Mccallum J."/>
            <person name="Dzierzon H."/>
            <person name="Deng C."/>
            <person name="Wang Y.-Y."/>
            <person name="Barron N."/>
            <person name="Manako K."/>
            <person name="Bowen J."/>
            <person name="Foster T."/>
            <person name="Erridge Z."/>
            <person name="Tiffin H."/>
            <person name="Waite C."/>
            <person name="Davies K."/>
            <person name="Grierson E."/>
            <person name="Laing W."/>
            <person name="Kirk R."/>
            <person name="Chen X."/>
            <person name="Wood M."/>
            <person name="Montefiori M."/>
            <person name="Brummell D."/>
            <person name="Schwinn K."/>
            <person name="Catanach A."/>
            <person name="Fullerton C."/>
            <person name="Li D."/>
            <person name="Meiyalaghan S."/>
            <person name="Nieuwenhuizen N."/>
            <person name="Read N."/>
            <person name="Prakash R."/>
            <person name="Hunter D."/>
            <person name="Zhang H."/>
            <person name="Mckenzie M."/>
            <person name="Knabel M."/>
            <person name="Harris A."/>
            <person name="Allan A."/>
            <person name="Chen A."/>
            <person name="Janssen B."/>
            <person name="Plunkett B."/>
            <person name="Dwamena C."/>
            <person name="Voogd C."/>
            <person name="Leif D."/>
            <person name="Lafferty D."/>
            <person name="Souleyre E."/>
            <person name="Varkonyi-Gasic E."/>
            <person name="Gambi F."/>
            <person name="Hanley J."/>
            <person name="Yao J.-L."/>
            <person name="Cheung J."/>
            <person name="David K."/>
            <person name="Warren B."/>
            <person name="Marsh K."/>
            <person name="Snowden K."/>
            <person name="Lin-Wang K."/>
            <person name="Brian L."/>
            <person name="Martinez-Sanchez M."/>
            <person name="Wang M."/>
            <person name="Ileperuma N."/>
            <person name="Macnee N."/>
            <person name="Campin R."/>
            <person name="Mcatee P."/>
            <person name="Drummond R."/>
            <person name="Espley R."/>
            <person name="Ireland H."/>
            <person name="Wu R."/>
            <person name="Atkinson R."/>
            <person name="Karunairetnam S."/>
            <person name="Bulley S."/>
            <person name="Chunkath S."/>
            <person name="Hanley Z."/>
            <person name="Storey R."/>
            <person name="Thrimawithana A."/>
            <person name="Thomson S."/>
            <person name="David C."/>
            <person name="Testolin R."/>
        </authorList>
    </citation>
    <scope>NUCLEOTIDE SEQUENCE [LARGE SCALE GENOMIC DNA]</scope>
    <source>
        <strain evidence="4">cv. Red5</strain>
        <tissue evidence="3">Young leaf</tissue>
    </source>
</reference>
<dbReference type="Proteomes" id="UP000241394">
    <property type="component" value="Chromosome LG24"/>
</dbReference>
<feature type="compositionally biased region" description="Acidic residues" evidence="1">
    <location>
        <begin position="232"/>
        <end position="244"/>
    </location>
</feature>
<evidence type="ECO:0000256" key="1">
    <source>
        <dbReference type="SAM" id="MobiDB-lite"/>
    </source>
</evidence>
<dbReference type="EMBL" id="NKQK01000024">
    <property type="protein sequence ID" value="PSR93466.1"/>
    <property type="molecule type" value="Genomic_DNA"/>
</dbReference>
<organism evidence="3 4">
    <name type="scientific">Actinidia chinensis var. chinensis</name>
    <name type="common">Chinese soft-hair kiwi</name>
    <dbReference type="NCBI Taxonomy" id="1590841"/>
    <lineage>
        <taxon>Eukaryota</taxon>
        <taxon>Viridiplantae</taxon>
        <taxon>Streptophyta</taxon>
        <taxon>Embryophyta</taxon>
        <taxon>Tracheophyta</taxon>
        <taxon>Spermatophyta</taxon>
        <taxon>Magnoliopsida</taxon>
        <taxon>eudicotyledons</taxon>
        <taxon>Gunneridae</taxon>
        <taxon>Pentapetalae</taxon>
        <taxon>asterids</taxon>
        <taxon>Ericales</taxon>
        <taxon>Actinidiaceae</taxon>
        <taxon>Actinidia</taxon>
    </lineage>
</organism>
<dbReference type="GO" id="GO:0016747">
    <property type="term" value="F:acyltransferase activity, transferring groups other than amino-acyl groups"/>
    <property type="evidence" value="ECO:0007669"/>
    <property type="project" value="InterPro"/>
</dbReference>
<gene>
    <name evidence="3" type="ORF">CEY00_Acc28080</name>
</gene>
<dbReference type="InterPro" id="IPR056511">
    <property type="entry name" value="IDM1_C"/>
</dbReference>
<dbReference type="Gramene" id="PSR93466">
    <property type="protein sequence ID" value="PSR93466"/>
    <property type="gene ID" value="CEY00_Acc28080"/>
</dbReference>